<dbReference type="STRING" id="6238.A8XHG2"/>
<dbReference type="WormBase" id="CBG13273">
    <property type="protein sequence ID" value="CBP40915"/>
    <property type="gene ID" value="WBGene00034056"/>
    <property type="gene designation" value="Cbr-spe-6"/>
</dbReference>
<dbReference type="GO" id="GO:0004674">
    <property type="term" value="F:protein serine/threonine kinase activity"/>
    <property type="evidence" value="ECO:0000318"/>
    <property type="project" value="GO_Central"/>
</dbReference>
<dbReference type="Proteomes" id="UP000008549">
    <property type="component" value="Unassembled WGS sequence"/>
</dbReference>
<feature type="compositionally biased region" description="Basic and acidic residues" evidence="1">
    <location>
        <begin position="756"/>
        <end position="770"/>
    </location>
</feature>
<evidence type="ECO:0000256" key="1">
    <source>
        <dbReference type="SAM" id="MobiDB-lite"/>
    </source>
</evidence>
<dbReference type="FunFam" id="1.10.510.10:FF:001336">
    <property type="entry name" value="Serine/threonine-protein kinase spe-6"/>
    <property type="match status" value="1"/>
</dbReference>
<dbReference type="InParanoid" id="A8XHG2"/>
<sequence>MSSDELRDSRGMPQPGFIIEHQSSDHKWKVLRNIYSGPFSDVYVVADVATNEKYAMKCERQEGNSRPVLKLDVLVLMATKGLKGFPKFVAAGRTDVYRSRWNSKNIFCRNSCLDLGRLRRTRPERRFSIATALQILGQTLRRLEDLHNCGWLCRDVKAPNFCIGIGEHESTVYILDFGFARKFVDKEGKIIPPRSAAALMGTFQYCAVSAHSHKDQCARDDLESWFYMAVELLKGPLPWASIDGHKNHKLIGDAKVEIRTEPARSQFFEGVPKQFNEILTILDATSFYDRPDYKRLSDLLAEAAAENKVTLKEPLDWQNNERMQQKAIFVGELGESHQASAKLDAKDNPNESMDIEFDELPAKDLSKSHSGEKCDSTPKKQNLTFLTFCSFVSKPTIEHNFCAFKLTTVALETFSDTFSLLFFESFFEIFSNLHKIFKMSYERPASFKISLSKTMEVLSISDDKLKNKRRTLLENEKFKLKVLFNETPGHTKILYTVANGRNIEATLEKLKREVMDIHFAGANEPRRLFNNPVLMYSDCIGDRYVSEIRFKTKLDGCKAVDVQLILKEKPKPIVFPNVSRQKYIQLRVCKNIPASTKLKESFDQWMSKGGLMINFITESLWPAIKVANKQESQRKPKKEHDHQNSVHILPLIPRAFSGSDRGPGRKFEIRRDDRDNQRDHRLPNRRQHENGMMDKGAHIPRHKPQQSNQPRMLRGGAFQSGPFEFLGLRNQCVAQQTVGGSFGAPKTDFLAMHYSGSRENRSDMDREHDRRGRGRSRGPGGRGIDKVDWRKRSQPQ</sequence>
<feature type="domain" description="Protein kinase" evidence="2">
    <location>
        <begin position="28"/>
        <end position="300"/>
    </location>
</feature>
<evidence type="ECO:0000313" key="5">
    <source>
        <dbReference type="WormBase" id="CBG13273"/>
    </source>
</evidence>
<dbReference type="HOGENOM" id="CLU_385978_0_0_1"/>
<proteinExistence type="predicted"/>
<organism evidence="3 4">
    <name type="scientific">Caenorhabditis briggsae</name>
    <dbReference type="NCBI Taxonomy" id="6238"/>
    <lineage>
        <taxon>Eukaryota</taxon>
        <taxon>Metazoa</taxon>
        <taxon>Ecdysozoa</taxon>
        <taxon>Nematoda</taxon>
        <taxon>Chromadorea</taxon>
        <taxon>Rhabditida</taxon>
        <taxon>Rhabditina</taxon>
        <taxon>Rhabditomorpha</taxon>
        <taxon>Rhabditoidea</taxon>
        <taxon>Rhabditidae</taxon>
        <taxon>Peloderinae</taxon>
        <taxon>Caenorhabditis</taxon>
    </lineage>
</organism>
<dbReference type="GO" id="GO:0007165">
    <property type="term" value="P:signal transduction"/>
    <property type="evidence" value="ECO:0000318"/>
    <property type="project" value="GO_Central"/>
</dbReference>
<reference evidence="3 4" key="2">
    <citation type="journal article" date="2011" name="PLoS Genet.">
        <title>Caenorhabditis briggsae recombinant inbred line genotypes reveal inter-strain incompatibility and the evolution of recombination.</title>
        <authorList>
            <person name="Ross J.A."/>
            <person name="Koboldt D.C."/>
            <person name="Staisch J.E."/>
            <person name="Chamberlin H.M."/>
            <person name="Gupta B.P."/>
            <person name="Miller R.D."/>
            <person name="Baird S.E."/>
            <person name="Haag E.S."/>
        </authorList>
    </citation>
    <scope>NUCLEOTIDE SEQUENCE [LARGE SCALE GENOMIC DNA]</scope>
    <source>
        <strain evidence="3 4">AF16</strain>
    </source>
</reference>
<name>A8XHG2_CAEBR</name>
<dbReference type="InterPro" id="IPR000719">
    <property type="entry name" value="Prot_kinase_dom"/>
</dbReference>
<reference evidence="3 4" key="1">
    <citation type="journal article" date="2003" name="PLoS Biol.">
        <title>The genome sequence of Caenorhabditis briggsae: a platform for comparative genomics.</title>
        <authorList>
            <person name="Stein L.D."/>
            <person name="Bao Z."/>
            <person name="Blasiar D."/>
            <person name="Blumenthal T."/>
            <person name="Brent M.R."/>
            <person name="Chen N."/>
            <person name="Chinwalla A."/>
            <person name="Clarke L."/>
            <person name="Clee C."/>
            <person name="Coghlan A."/>
            <person name="Coulson A."/>
            <person name="D'Eustachio P."/>
            <person name="Fitch D.H."/>
            <person name="Fulton L.A."/>
            <person name="Fulton R.E."/>
            <person name="Griffiths-Jones S."/>
            <person name="Harris T.W."/>
            <person name="Hillier L.W."/>
            <person name="Kamath R."/>
            <person name="Kuwabara P.E."/>
            <person name="Mardis E.R."/>
            <person name="Marra M.A."/>
            <person name="Miner T.L."/>
            <person name="Minx P."/>
            <person name="Mullikin J.C."/>
            <person name="Plumb R.W."/>
            <person name="Rogers J."/>
            <person name="Schein J.E."/>
            <person name="Sohrmann M."/>
            <person name="Spieth J."/>
            <person name="Stajich J.E."/>
            <person name="Wei C."/>
            <person name="Willey D."/>
            <person name="Wilson R.K."/>
            <person name="Durbin R."/>
            <person name="Waterston R.H."/>
        </authorList>
    </citation>
    <scope>NUCLEOTIDE SEQUENCE [LARGE SCALE GENOMIC DNA]</scope>
    <source>
        <strain evidence="3 4">AF16</strain>
    </source>
</reference>
<dbReference type="InterPro" id="IPR050235">
    <property type="entry name" value="CK1_Ser-Thr_kinase"/>
</dbReference>
<protein>
    <submittedName>
        <fullName evidence="3">Protein CBR-SPE-6</fullName>
    </submittedName>
</protein>
<feature type="compositionally biased region" description="Basic and acidic residues" evidence="1">
    <location>
        <begin position="631"/>
        <end position="644"/>
    </location>
</feature>
<dbReference type="PROSITE" id="PS50011">
    <property type="entry name" value="PROTEIN_KINASE_DOM"/>
    <property type="match status" value="1"/>
</dbReference>
<dbReference type="GO" id="GO:0005524">
    <property type="term" value="F:ATP binding"/>
    <property type="evidence" value="ECO:0007669"/>
    <property type="project" value="InterPro"/>
</dbReference>
<dbReference type="GO" id="GO:0005737">
    <property type="term" value="C:cytoplasm"/>
    <property type="evidence" value="ECO:0000318"/>
    <property type="project" value="GO_Central"/>
</dbReference>
<feature type="compositionally biased region" description="Basic and acidic residues" evidence="1">
    <location>
        <begin position="783"/>
        <end position="796"/>
    </location>
</feature>
<keyword evidence="4" id="KW-1185">Reference proteome</keyword>
<dbReference type="EMBL" id="HE601226">
    <property type="protein sequence ID" value="CAP32086.2"/>
    <property type="molecule type" value="Genomic_DNA"/>
</dbReference>
<accession>A8XHG2</accession>
<dbReference type="eggNOG" id="KOG1164">
    <property type="taxonomic scope" value="Eukaryota"/>
</dbReference>
<dbReference type="InterPro" id="IPR011009">
    <property type="entry name" value="Kinase-like_dom_sf"/>
</dbReference>
<evidence type="ECO:0000313" key="4">
    <source>
        <dbReference type="Proteomes" id="UP000008549"/>
    </source>
</evidence>
<dbReference type="SUPFAM" id="SSF56112">
    <property type="entry name" value="Protein kinase-like (PK-like)"/>
    <property type="match status" value="1"/>
</dbReference>
<feature type="compositionally biased region" description="Basic and acidic residues" evidence="1">
    <location>
        <begin position="662"/>
        <end position="697"/>
    </location>
</feature>
<feature type="region of interest" description="Disordered" evidence="1">
    <location>
        <begin position="629"/>
        <end position="718"/>
    </location>
</feature>
<dbReference type="OMA" id="WFYMAVE"/>
<feature type="region of interest" description="Disordered" evidence="1">
    <location>
        <begin position="755"/>
        <end position="796"/>
    </location>
</feature>
<gene>
    <name evidence="5" type="primary">spe-6</name>
    <name evidence="3" type="synonym">Cbr-spe-6</name>
    <name evidence="5" type="ORF">CBG13273</name>
    <name evidence="3" type="ORF">CBG_13273</name>
</gene>
<evidence type="ECO:0000313" key="3">
    <source>
        <dbReference type="EMBL" id="CAP32086.2"/>
    </source>
</evidence>
<dbReference type="GO" id="GO:0005634">
    <property type="term" value="C:nucleus"/>
    <property type="evidence" value="ECO:0000318"/>
    <property type="project" value="GO_Central"/>
</dbReference>
<dbReference type="Pfam" id="PF00069">
    <property type="entry name" value="Pkinase"/>
    <property type="match status" value="1"/>
</dbReference>
<dbReference type="Gene3D" id="1.10.510.10">
    <property type="entry name" value="Transferase(Phosphotransferase) domain 1"/>
    <property type="match status" value="1"/>
</dbReference>
<dbReference type="PANTHER" id="PTHR11909">
    <property type="entry name" value="CASEIN KINASE-RELATED"/>
    <property type="match status" value="1"/>
</dbReference>
<evidence type="ECO:0000259" key="2">
    <source>
        <dbReference type="PROSITE" id="PS50011"/>
    </source>
</evidence>
<dbReference type="AlphaFoldDB" id="A8XHG2"/>
<dbReference type="SMART" id="SM00220">
    <property type="entry name" value="S_TKc"/>
    <property type="match status" value="1"/>
</dbReference>